<feature type="compositionally biased region" description="Basic and acidic residues" evidence="7">
    <location>
        <begin position="7"/>
        <end position="34"/>
    </location>
</feature>
<feature type="region of interest" description="Disordered" evidence="7">
    <location>
        <begin position="1"/>
        <end position="51"/>
    </location>
</feature>
<dbReference type="GeneID" id="43592022"/>
<evidence type="ECO:0000256" key="1">
    <source>
        <dbReference type="ARBA" id="ARBA00004141"/>
    </source>
</evidence>
<evidence type="ECO:0000313" key="10">
    <source>
        <dbReference type="Proteomes" id="UP000322225"/>
    </source>
</evidence>
<feature type="transmembrane region" description="Helical" evidence="8">
    <location>
        <begin position="359"/>
        <end position="384"/>
    </location>
</feature>
<keyword evidence="6 8" id="KW-0472">Membrane</keyword>
<feature type="transmembrane region" description="Helical" evidence="8">
    <location>
        <begin position="184"/>
        <end position="205"/>
    </location>
</feature>
<evidence type="ECO:0000313" key="9">
    <source>
        <dbReference type="EMBL" id="WWD21799.1"/>
    </source>
</evidence>
<proteinExistence type="predicted"/>
<feature type="transmembrane region" description="Helical" evidence="8">
    <location>
        <begin position="435"/>
        <end position="459"/>
    </location>
</feature>
<dbReference type="EMBL" id="CP144061">
    <property type="protein sequence ID" value="WWD21799.1"/>
    <property type="molecule type" value="Genomic_DNA"/>
</dbReference>
<dbReference type="Proteomes" id="UP000322225">
    <property type="component" value="Chromosome 11"/>
</dbReference>
<feature type="transmembrane region" description="Helical" evidence="8">
    <location>
        <begin position="404"/>
        <end position="423"/>
    </location>
</feature>
<keyword evidence="2" id="KW-0813">Transport</keyword>
<dbReference type="AlphaFoldDB" id="A0A5M6BS26"/>
<keyword evidence="5 8" id="KW-1133">Transmembrane helix</keyword>
<accession>A0A5M6BS26</accession>
<dbReference type="FunFam" id="1.20.1740.10:FF:000006">
    <property type="entry name" value="General amino acid permease"/>
    <property type="match status" value="1"/>
</dbReference>
<comment type="subcellular location">
    <subcellularLocation>
        <location evidence="1">Membrane</location>
        <topology evidence="1">Multi-pass membrane protein</topology>
    </subcellularLocation>
</comment>
<dbReference type="OrthoDB" id="10062876at2759"/>
<evidence type="ECO:0000256" key="4">
    <source>
        <dbReference type="ARBA" id="ARBA00022970"/>
    </source>
</evidence>
<evidence type="ECO:0000256" key="7">
    <source>
        <dbReference type="SAM" id="MobiDB-lite"/>
    </source>
</evidence>
<dbReference type="PANTHER" id="PTHR43341:SF21">
    <property type="entry name" value="GENERAL AMINO ACID PERMEASE-RELATED"/>
    <property type="match status" value="1"/>
</dbReference>
<feature type="transmembrane region" description="Helical" evidence="8">
    <location>
        <begin position="265"/>
        <end position="289"/>
    </location>
</feature>
<dbReference type="Pfam" id="PF00324">
    <property type="entry name" value="AA_permease"/>
    <property type="match status" value="1"/>
</dbReference>
<dbReference type="PIRSF" id="PIRSF006060">
    <property type="entry name" value="AA_transporter"/>
    <property type="match status" value="1"/>
</dbReference>
<dbReference type="InterPro" id="IPR004840">
    <property type="entry name" value="Amino_acid_permease_CS"/>
</dbReference>
<feature type="transmembrane region" description="Helical" evidence="8">
    <location>
        <begin position="480"/>
        <end position="500"/>
    </location>
</feature>
<evidence type="ECO:0000256" key="6">
    <source>
        <dbReference type="ARBA" id="ARBA00023136"/>
    </source>
</evidence>
<feature type="transmembrane region" description="Helical" evidence="8">
    <location>
        <begin position="76"/>
        <end position="98"/>
    </location>
</feature>
<feature type="transmembrane region" description="Helical" evidence="8">
    <location>
        <begin position="512"/>
        <end position="531"/>
    </location>
</feature>
<dbReference type="PROSITE" id="PS00218">
    <property type="entry name" value="AMINO_ACID_PERMEASE_1"/>
    <property type="match status" value="1"/>
</dbReference>
<dbReference type="InterPro" id="IPR050524">
    <property type="entry name" value="APC_YAT"/>
</dbReference>
<dbReference type="GO" id="GO:0016020">
    <property type="term" value="C:membrane"/>
    <property type="evidence" value="ECO:0007669"/>
    <property type="project" value="UniProtKB-SubCell"/>
</dbReference>
<dbReference type="GO" id="GO:0015171">
    <property type="term" value="F:amino acid transmembrane transporter activity"/>
    <property type="evidence" value="ECO:0007669"/>
    <property type="project" value="TreeGrafter"/>
</dbReference>
<organism evidence="9 10">
    <name type="scientific">Kwoniella shandongensis</name>
    <dbReference type="NCBI Taxonomy" id="1734106"/>
    <lineage>
        <taxon>Eukaryota</taxon>
        <taxon>Fungi</taxon>
        <taxon>Dikarya</taxon>
        <taxon>Basidiomycota</taxon>
        <taxon>Agaricomycotina</taxon>
        <taxon>Tremellomycetes</taxon>
        <taxon>Tremellales</taxon>
        <taxon>Cryptococcaceae</taxon>
        <taxon>Kwoniella</taxon>
    </lineage>
</organism>
<gene>
    <name evidence="9" type="ORF">CI109_106287</name>
</gene>
<evidence type="ECO:0000256" key="5">
    <source>
        <dbReference type="ARBA" id="ARBA00022989"/>
    </source>
</evidence>
<dbReference type="InterPro" id="IPR004841">
    <property type="entry name" value="AA-permease/SLC12A_dom"/>
</dbReference>
<reference evidence="9" key="1">
    <citation type="submission" date="2017-08" db="EMBL/GenBank/DDBJ databases">
        <authorList>
            <person name="Cuomo C."/>
            <person name="Billmyre B."/>
            <person name="Heitman J."/>
        </authorList>
    </citation>
    <scope>NUCLEOTIDE SEQUENCE</scope>
    <source>
        <strain evidence="9">CBS 12478</strain>
    </source>
</reference>
<dbReference type="PANTHER" id="PTHR43341">
    <property type="entry name" value="AMINO ACID PERMEASE"/>
    <property type="match status" value="1"/>
</dbReference>
<evidence type="ECO:0000256" key="2">
    <source>
        <dbReference type="ARBA" id="ARBA00022448"/>
    </source>
</evidence>
<dbReference type="KEGG" id="ksn:43592022"/>
<evidence type="ECO:0000256" key="8">
    <source>
        <dbReference type="SAM" id="Phobius"/>
    </source>
</evidence>
<evidence type="ECO:0000256" key="3">
    <source>
        <dbReference type="ARBA" id="ARBA00022692"/>
    </source>
</evidence>
<protein>
    <submittedName>
        <fullName evidence="9">Uncharacterized protein</fullName>
    </submittedName>
</protein>
<keyword evidence="10" id="KW-1185">Reference proteome</keyword>
<dbReference type="RefSeq" id="XP_031857859.1">
    <property type="nucleotide sequence ID" value="XM_032007850.1"/>
</dbReference>
<feature type="transmembrane region" description="Helical" evidence="8">
    <location>
        <begin position="310"/>
        <end position="327"/>
    </location>
</feature>
<keyword evidence="3 8" id="KW-0812">Transmembrane</keyword>
<dbReference type="Gene3D" id="1.20.1740.10">
    <property type="entry name" value="Amino acid/polyamine transporter I"/>
    <property type="match status" value="1"/>
</dbReference>
<feature type="transmembrane region" description="Helical" evidence="8">
    <location>
        <begin position="217"/>
        <end position="235"/>
    </location>
</feature>
<reference evidence="9" key="2">
    <citation type="submission" date="2024-01" db="EMBL/GenBank/DDBJ databases">
        <title>Comparative genomics of Cryptococcus and Kwoniella reveals pathogenesis evolution and contrasting modes of karyotype evolution via chromosome fusion or intercentromeric recombination.</title>
        <authorList>
            <person name="Coelho M.A."/>
            <person name="David-Palma M."/>
            <person name="Shea T."/>
            <person name="Bowers K."/>
            <person name="McGinley-Smith S."/>
            <person name="Mohammad A.W."/>
            <person name="Gnirke A."/>
            <person name="Yurkov A.M."/>
            <person name="Nowrousian M."/>
            <person name="Sun S."/>
            <person name="Cuomo C.A."/>
            <person name="Heitman J."/>
        </authorList>
    </citation>
    <scope>NUCLEOTIDE SEQUENCE</scope>
    <source>
        <strain evidence="9">CBS 12478</strain>
    </source>
</reference>
<keyword evidence="4" id="KW-0029">Amino-acid transport</keyword>
<sequence>MVVENYPDQKDGEKSTKPSLASDKDTSSLDRDNDNEYIINNNNESPSDLEGHHREVDQFGIGGIGKTQRRLSARHVTFIGIGGGIGTGLFIGTGSALAKAGPGGLILAYVVVAVIIWCVMECLGEMATLIPQAGTFPHYASRFIDPAAGFTLAISYGYCYTIAIASEVSAAAVVVSYWTDITPAVVITVGLGLIFIVNMLNVKIFGETEVATASIKVICFVGLIIVSLVITLGGAPNHDRIGFRYFHNPGAFTEYNGIKGSLGHFLGFLSALINASFSFIGVETVVIAAGETVNPTRMIPKATQRVTYRIVIFYLVGAVLIGMIIPYNDARLSSGSGNANSSPWVLAIKNAGIPVLPSIVNAAILTSAWSAGNSYCYIGARIIVAMAVDRQLPSFFAKVNRQGVPYYAVIASFAFGPLAYLSLGSGGAAQAFSWILSLSTVAGLLAWMTLCICFIRFHAACRAQGVDRKGLPYTGRFQPYAAWVGAIGSLIITIFSGFSVFLKGNWSTADFIANYIGIPIFIVPFVCWKIFKRTSFRRASEIDLWSGRFDPSEAPEYKEPTTWWGKFIDWLF</sequence>
<feature type="transmembrane region" description="Helical" evidence="8">
    <location>
        <begin position="104"/>
        <end position="123"/>
    </location>
</feature>
<name>A0A5M6BS26_9TREE</name>